<comment type="caution">
    <text evidence="8">The sequence shown here is derived from an EMBL/GenBank/DDBJ whole genome shotgun (WGS) entry which is preliminary data.</text>
</comment>
<keyword evidence="1 7" id="KW-0436">Ligase</keyword>
<dbReference type="AlphaFoldDB" id="A0A1X1WHJ9"/>
<sequence length="555" mass="60691">MSDHADGSIGAASAVPRIVVVSGPVGAGKSTLADRLHRRYGAVHVRTPDIMRDIAISRGFALYGERRAMQDFGDQLDRDTGGSWVSDWLSEKIADGEVIGELIVVDAARRAEQIDRLREAFPARVSHIHLQASETELSRRYSERDSELQELESYAEVRANETESQVSSLEAEADVSIDSQRCTIGDVEIRAAAALRLSSPHSGQFVDVIVGGQYGSEGKGNIAYYLAPEYDVLMRVGGPNAGHKVPTDPVYTHRLLPSGTLANPEALLVIGPGATLDLKVLTTEITECQVEVGRLCIDPQAMIIEQADLEAEEALVDEISSTGKGGGAAAARRIMGRRRSDPPVRLARDVEELKPFTQRPSGDLLEDVFRAGKKLLLEGTQGTALSLFHGFYPHVTSRDTTTAGCLAEAGIGPHRLRRVIMVTRTYPIRVGNSSTGATSGPMSQEIDWDVIAERSGIPEEELRAAERGSVSDNRRRVAEFDWQLLKRAAELNGATDIALTFADYLHAKNKDARRYDQLDTVTIHFIEEVERVAGAPVSLIGTRFHPRSVIDRREW</sequence>
<comment type="subcellular location">
    <subcellularLocation>
        <location evidence="7">Cytoplasm</location>
    </subcellularLocation>
</comment>
<dbReference type="InterPro" id="IPR027417">
    <property type="entry name" value="P-loop_NTPase"/>
</dbReference>
<dbReference type="RefSeq" id="WP_069434769.1">
    <property type="nucleotide sequence ID" value="NZ_JACKSU010000008.1"/>
</dbReference>
<keyword evidence="6 7" id="KW-0342">GTP-binding</keyword>
<dbReference type="Gene3D" id="3.40.50.300">
    <property type="entry name" value="P-loop containing nucleotide triphosphate hydrolases"/>
    <property type="match status" value="1"/>
</dbReference>
<keyword evidence="3 7" id="KW-0547">Nucleotide-binding</keyword>
<dbReference type="EC" id="6.3.4.4" evidence="7"/>
<evidence type="ECO:0000256" key="7">
    <source>
        <dbReference type="HAMAP-Rule" id="MF_00011"/>
    </source>
</evidence>
<feature type="active site" description="Proton donor" evidence="7">
    <location>
        <position position="243"/>
    </location>
</feature>
<feature type="binding site" evidence="7">
    <location>
        <position position="242"/>
    </location>
    <ligand>
        <name>Mg(2+)</name>
        <dbReference type="ChEBI" id="CHEBI:18420"/>
    </ligand>
</feature>
<comment type="function">
    <text evidence="7">Plays an important role in the de novo pathway of purine nucleotide biosynthesis. Catalyzes the first committed step in the biosynthesis of AMP from IMP.</text>
</comment>
<dbReference type="InterPro" id="IPR042109">
    <property type="entry name" value="Adenylosuccinate_synth_dom1"/>
</dbReference>
<keyword evidence="4 7" id="KW-0658">Purine biosynthesis</keyword>
<evidence type="ECO:0000256" key="2">
    <source>
        <dbReference type="ARBA" id="ARBA00022723"/>
    </source>
</evidence>
<dbReference type="Proteomes" id="UP000193928">
    <property type="component" value="Unassembled WGS sequence"/>
</dbReference>
<comment type="similarity">
    <text evidence="7">Belongs to the adenylosuccinate synthetase family.</text>
</comment>
<dbReference type="PANTHER" id="PTHR11846">
    <property type="entry name" value="ADENYLOSUCCINATE SYNTHETASE"/>
    <property type="match status" value="1"/>
</dbReference>
<proteinExistence type="inferred from homology"/>
<comment type="catalytic activity">
    <reaction evidence="7">
        <text>IMP + L-aspartate + GTP = N(6)-(1,2-dicarboxyethyl)-AMP + GDP + phosphate + 2 H(+)</text>
        <dbReference type="Rhea" id="RHEA:15753"/>
        <dbReference type="ChEBI" id="CHEBI:15378"/>
        <dbReference type="ChEBI" id="CHEBI:29991"/>
        <dbReference type="ChEBI" id="CHEBI:37565"/>
        <dbReference type="ChEBI" id="CHEBI:43474"/>
        <dbReference type="ChEBI" id="CHEBI:57567"/>
        <dbReference type="ChEBI" id="CHEBI:58053"/>
        <dbReference type="ChEBI" id="CHEBI:58189"/>
        <dbReference type="EC" id="6.3.4.4"/>
    </reaction>
</comment>
<dbReference type="InterPro" id="IPR001114">
    <property type="entry name" value="Adenylosuccinate_synthetase"/>
</dbReference>
<dbReference type="GO" id="GO:0005525">
    <property type="term" value="F:GTP binding"/>
    <property type="evidence" value="ECO:0007669"/>
    <property type="project" value="UniProtKB-UniRule"/>
</dbReference>
<feature type="binding site" evidence="7">
    <location>
        <position position="337"/>
    </location>
    <ligand>
        <name>IMP</name>
        <dbReference type="ChEBI" id="CHEBI:58053"/>
        <note>ligand shared between dimeric partners</note>
    </ligand>
</feature>
<comment type="cofactor">
    <cofactor evidence="7">
        <name>Mg(2+)</name>
        <dbReference type="ChEBI" id="CHEBI:18420"/>
    </cofactor>
    <text evidence="7">Binds 1 Mg(2+) ion per subunit.</text>
</comment>
<dbReference type="GO" id="GO:0000287">
    <property type="term" value="F:magnesium ion binding"/>
    <property type="evidence" value="ECO:0007669"/>
    <property type="project" value="UniProtKB-UniRule"/>
</dbReference>
<dbReference type="InterPro" id="IPR042111">
    <property type="entry name" value="Adenylosuccinate_synth_dom3"/>
</dbReference>
<feature type="binding site" evidence="7">
    <location>
        <begin position="501"/>
        <end position="503"/>
    </location>
    <ligand>
        <name>GTP</name>
        <dbReference type="ChEBI" id="CHEBI:37565"/>
    </ligand>
</feature>
<dbReference type="GO" id="GO:0044208">
    <property type="term" value="P:'de novo' AMP biosynthetic process"/>
    <property type="evidence" value="ECO:0007669"/>
    <property type="project" value="UniProtKB-UniRule"/>
</dbReference>
<dbReference type="EMBL" id="LQOY01000083">
    <property type="protein sequence ID" value="ORV86044.1"/>
    <property type="molecule type" value="Genomic_DNA"/>
</dbReference>
<evidence type="ECO:0000256" key="5">
    <source>
        <dbReference type="ARBA" id="ARBA00022842"/>
    </source>
</evidence>
<dbReference type="SMART" id="SM00788">
    <property type="entry name" value="Adenylsucc_synt"/>
    <property type="match status" value="1"/>
</dbReference>
<comment type="subunit">
    <text evidence="7">Homodimer.</text>
</comment>
<accession>A0A1X1WHJ9</accession>
<keyword evidence="7" id="KW-0963">Cytoplasm</keyword>
<evidence type="ECO:0000256" key="6">
    <source>
        <dbReference type="ARBA" id="ARBA00023134"/>
    </source>
</evidence>
<feature type="binding site" evidence="7">
    <location>
        <begin position="242"/>
        <end position="244"/>
    </location>
    <ligand>
        <name>GTP</name>
        <dbReference type="ChEBI" id="CHEBI:37565"/>
    </ligand>
</feature>
<feature type="binding site" description="in other chain" evidence="7">
    <location>
        <position position="396"/>
    </location>
    <ligand>
        <name>IMP</name>
        <dbReference type="ChEBI" id="CHEBI:58053"/>
        <note>ligand shared between dimeric partners</note>
    </ligand>
</feature>
<feature type="binding site" evidence="7">
    <location>
        <position position="475"/>
    </location>
    <ligand>
        <name>GTP</name>
        <dbReference type="ChEBI" id="CHEBI:37565"/>
    </ligand>
</feature>
<comment type="pathway">
    <text evidence="7">Purine metabolism; AMP biosynthesis via de novo pathway; AMP from IMP: step 1/2.</text>
</comment>
<keyword evidence="5 7" id="KW-0460">Magnesium</keyword>
<dbReference type="GO" id="GO:0004019">
    <property type="term" value="F:adenylosuccinate synthase activity"/>
    <property type="evidence" value="ECO:0007669"/>
    <property type="project" value="UniProtKB-UniRule"/>
</dbReference>
<feature type="binding site" description="in other chain" evidence="7">
    <location>
        <position position="381"/>
    </location>
    <ligand>
        <name>IMP</name>
        <dbReference type="ChEBI" id="CHEBI:58053"/>
        <note>ligand shared between dimeric partners</note>
    </ligand>
</feature>
<dbReference type="HAMAP" id="MF_00011">
    <property type="entry name" value="Adenylosucc_synth"/>
    <property type="match status" value="1"/>
</dbReference>
<dbReference type="Gene3D" id="3.90.170.10">
    <property type="entry name" value="Adenylosuccinate Synthetase, subunit A, domain 3"/>
    <property type="match status" value="1"/>
</dbReference>
<dbReference type="Pfam" id="PF00709">
    <property type="entry name" value="Adenylsucc_synt"/>
    <property type="match status" value="2"/>
</dbReference>
<feature type="binding site" description="in other chain" evidence="7">
    <location>
        <begin position="240"/>
        <end position="243"/>
    </location>
    <ligand>
        <name>IMP</name>
        <dbReference type="ChEBI" id="CHEBI:58053"/>
        <note>ligand shared between dimeric partners</note>
    </ligand>
</feature>
<dbReference type="GO" id="GO:0005737">
    <property type="term" value="C:cytoplasm"/>
    <property type="evidence" value="ECO:0007669"/>
    <property type="project" value="UniProtKB-SubCell"/>
</dbReference>
<evidence type="ECO:0000256" key="1">
    <source>
        <dbReference type="ARBA" id="ARBA00022598"/>
    </source>
</evidence>
<name>A0A1X1WHJ9_MYCGO</name>
<dbReference type="UniPathway" id="UPA00075">
    <property type="reaction ID" value="UER00335"/>
</dbReference>
<organism evidence="8 9">
    <name type="scientific">Mycobacterium gordonae</name>
    <dbReference type="NCBI Taxonomy" id="1778"/>
    <lineage>
        <taxon>Bacteria</taxon>
        <taxon>Bacillati</taxon>
        <taxon>Actinomycetota</taxon>
        <taxon>Actinomycetes</taxon>
        <taxon>Mycobacteriales</taxon>
        <taxon>Mycobacteriaceae</taxon>
        <taxon>Mycobacterium</taxon>
    </lineage>
</organism>
<keyword evidence="2 7" id="KW-0479">Metal-binding</keyword>
<dbReference type="SUPFAM" id="SSF52540">
    <property type="entry name" value="P-loop containing nucleoside triphosphate hydrolases"/>
    <property type="match status" value="2"/>
</dbReference>
<keyword evidence="9" id="KW-1185">Reference proteome</keyword>
<evidence type="ECO:0000313" key="9">
    <source>
        <dbReference type="Proteomes" id="UP000193928"/>
    </source>
</evidence>
<protein>
    <recommendedName>
        <fullName evidence="7">Adenylosuccinate synthetase</fullName>
        <shortName evidence="7">AMPSase</shortName>
        <shortName evidence="7">AdSS</shortName>
        <ecNumber evidence="7">6.3.4.4</ecNumber>
    </recommendedName>
    <alternativeName>
        <fullName evidence="7">IMP--aspartate ligase</fullName>
    </alternativeName>
</protein>
<evidence type="ECO:0000256" key="3">
    <source>
        <dbReference type="ARBA" id="ARBA00022741"/>
    </source>
</evidence>
<dbReference type="Pfam" id="PF13671">
    <property type="entry name" value="AAA_33"/>
    <property type="match status" value="1"/>
</dbReference>
<reference evidence="8 9" key="1">
    <citation type="submission" date="2016-01" db="EMBL/GenBank/DDBJ databases">
        <title>The new phylogeny of the genus Mycobacterium.</title>
        <authorList>
            <person name="Tarcisio F."/>
            <person name="Conor M."/>
            <person name="Antonella G."/>
            <person name="Elisabetta G."/>
            <person name="Giulia F.S."/>
            <person name="Sara T."/>
            <person name="Anna F."/>
            <person name="Clotilde B."/>
            <person name="Roberto B."/>
            <person name="Veronica D.S."/>
            <person name="Fabio R."/>
            <person name="Monica P."/>
            <person name="Olivier J."/>
            <person name="Enrico T."/>
            <person name="Nicola S."/>
        </authorList>
    </citation>
    <scope>NUCLEOTIDE SEQUENCE [LARGE SCALE GENOMIC DNA]</scope>
    <source>
        <strain evidence="8 9">DSM 44160</strain>
    </source>
</reference>
<dbReference type="PANTHER" id="PTHR11846:SF0">
    <property type="entry name" value="ADENYLOSUCCINATE SYNTHETASE"/>
    <property type="match status" value="1"/>
</dbReference>
<dbReference type="GO" id="GO:0046040">
    <property type="term" value="P:IMP metabolic process"/>
    <property type="evidence" value="ECO:0007669"/>
    <property type="project" value="TreeGrafter"/>
</dbReference>
<dbReference type="Gene3D" id="3.40.440.10">
    <property type="entry name" value="Adenylosuccinate Synthetase, subunit A, domain 1"/>
    <property type="match status" value="2"/>
</dbReference>
<comment type="caution">
    <text evidence="7">Lacks conserved residue(s) required for the propagation of feature annotation.</text>
</comment>
<evidence type="ECO:0000256" key="4">
    <source>
        <dbReference type="ARBA" id="ARBA00022755"/>
    </source>
</evidence>
<gene>
    <name evidence="7" type="primary">purA</name>
    <name evidence="8" type="ORF">AWC08_25105</name>
</gene>
<evidence type="ECO:0000313" key="8">
    <source>
        <dbReference type="EMBL" id="ORV86044.1"/>
    </source>
</evidence>
<feature type="binding site" description="in other chain" evidence="7">
    <location>
        <position position="322"/>
    </location>
    <ligand>
        <name>IMP</name>
        <dbReference type="ChEBI" id="CHEBI:58053"/>
        <note>ligand shared between dimeric partners</note>
    </ligand>
</feature>